<evidence type="ECO:0000313" key="2">
    <source>
        <dbReference type="Proteomes" id="UP000069771"/>
    </source>
</evidence>
<dbReference type="EMBL" id="CP011391">
    <property type="protein sequence ID" value="AMK55617.1"/>
    <property type="molecule type" value="Genomic_DNA"/>
</dbReference>
<dbReference type="KEGG" id="fro:AALO17_24830"/>
<dbReference type="Proteomes" id="UP000069771">
    <property type="component" value="Chromosome"/>
</dbReference>
<dbReference type="STRING" id="1702221.AALO17_24830"/>
<protein>
    <submittedName>
        <fullName evidence="1">Uncharacterized protein</fullName>
    </submittedName>
</protein>
<reference evidence="1 2" key="1">
    <citation type="journal article" date="2016" name="Gut Pathog.">
        <title>Whole genome sequencing of "Faecalibaculum rodentium" ALO17, isolated from C57BL/6J laboratory mouse feces.</title>
        <authorList>
            <person name="Lim S."/>
            <person name="Chang D.H."/>
            <person name="Ahn S."/>
            <person name="Kim B.C."/>
        </authorList>
    </citation>
    <scope>NUCLEOTIDE SEQUENCE [LARGE SCALE GENOMIC DNA]</scope>
    <source>
        <strain evidence="1 2">Alo17</strain>
    </source>
</reference>
<keyword evidence="2" id="KW-1185">Reference proteome</keyword>
<dbReference type="AlphaFoldDB" id="A0A140DY90"/>
<accession>A0A140DY90</accession>
<organism evidence="1 2">
    <name type="scientific">Faecalibaculum rodentium</name>
    <dbReference type="NCBI Taxonomy" id="1702221"/>
    <lineage>
        <taxon>Bacteria</taxon>
        <taxon>Bacillati</taxon>
        <taxon>Bacillota</taxon>
        <taxon>Erysipelotrichia</taxon>
        <taxon>Erysipelotrichales</taxon>
        <taxon>Erysipelotrichaceae</taxon>
        <taxon>Faecalibaculum</taxon>
    </lineage>
</organism>
<evidence type="ECO:0000313" key="1">
    <source>
        <dbReference type="EMBL" id="AMK55617.1"/>
    </source>
</evidence>
<gene>
    <name evidence="1" type="ORF">AALO17_24830</name>
</gene>
<sequence length="49" mass="5518">MCCGVLHTQSGPFGHPAVKRFLFPVPNACRTMDRRNGHDRTKNGIMLLH</sequence>
<name>A0A140DY90_9FIRM</name>
<proteinExistence type="predicted"/>